<dbReference type="OrthoDB" id="9777271at2"/>
<sequence>MSEIELKFMVEEGRGRPVWNRAIELGYAHAEPSVRQLESIYYDTPDKRLRKAGISLRIRRDGDRWLQTVKYKRRLNAGLSRAEEFEVEVPGKTVELLAIPDDKARRKVRSKIGDDPVEPVCWTMINRRADKIHLDDGSVVELALDTGLISAGDHSVDFCEVEIELVEGEARSLYALAGKLFPEGGLRFSRFSKAERGYMLAEKGVIEPEPTARRARPVALDPDESVRDAMRATFRECIEQISLNIPVVEQTIEPEGPHQLRIGLRRLRSLLMVFGPVADETRLRLLAADARWLFSGAGELRDIEAVIADVIRPLAEANPEETGFEALISALQRQAASRRARLRALLGDVRTQGFLLDLSLMSETLGEGSAEAGDLDQPLSGFAEKALSRRWHKARKKAGDEVGKLEIEGRHELRKELKKLRYLVEFFAPLYRKKDVKAFLGQLKSIQTVLGDVVDANVARQLFRDAGLIEETDPGLQRAIGWVIGSGKVKARLEWAHAADLWKDLEKAGPFWK</sequence>
<feature type="domain" description="CHAD" evidence="2">
    <location>
        <begin position="223"/>
        <end position="513"/>
    </location>
</feature>
<dbReference type="InterPro" id="IPR023577">
    <property type="entry name" value="CYTH_domain"/>
</dbReference>
<dbReference type="AlphaFoldDB" id="A0A4R5PPJ3"/>
<feature type="domain" description="CYTH" evidence="1">
    <location>
        <begin position="1"/>
        <end position="204"/>
    </location>
</feature>
<dbReference type="CDD" id="cd07756">
    <property type="entry name" value="CYTH-like_Pase_CHAD"/>
    <property type="match status" value="1"/>
</dbReference>
<dbReference type="RefSeq" id="WP_133283617.1">
    <property type="nucleotide sequence ID" value="NZ_SMSI01000001.1"/>
</dbReference>
<accession>A0A4R5PPJ3</accession>
<proteinExistence type="predicted"/>
<dbReference type="PANTHER" id="PTHR39569:SF1">
    <property type="entry name" value="INORGANIC TRIPHOSPHATASE"/>
    <property type="match status" value="1"/>
</dbReference>
<evidence type="ECO:0000313" key="3">
    <source>
        <dbReference type="EMBL" id="TDH38783.1"/>
    </source>
</evidence>
<evidence type="ECO:0000259" key="1">
    <source>
        <dbReference type="PROSITE" id="PS51707"/>
    </source>
</evidence>
<dbReference type="PROSITE" id="PS51708">
    <property type="entry name" value="CHAD"/>
    <property type="match status" value="1"/>
</dbReference>
<dbReference type="InterPro" id="IPR033469">
    <property type="entry name" value="CYTH-like_dom_sf"/>
</dbReference>
<keyword evidence="4" id="KW-1185">Reference proteome</keyword>
<evidence type="ECO:0000259" key="2">
    <source>
        <dbReference type="PROSITE" id="PS51708"/>
    </source>
</evidence>
<dbReference type="InterPro" id="IPR039013">
    <property type="entry name" value="YgiF"/>
</dbReference>
<evidence type="ECO:0000313" key="4">
    <source>
        <dbReference type="Proteomes" id="UP000295131"/>
    </source>
</evidence>
<dbReference type="Gene3D" id="1.40.20.10">
    <property type="entry name" value="CHAD domain"/>
    <property type="match status" value="1"/>
</dbReference>
<organism evidence="3 4">
    <name type="scientific">Pseudohoeflea suaedae</name>
    <dbReference type="NCBI Taxonomy" id="877384"/>
    <lineage>
        <taxon>Bacteria</taxon>
        <taxon>Pseudomonadati</taxon>
        <taxon>Pseudomonadota</taxon>
        <taxon>Alphaproteobacteria</taxon>
        <taxon>Hyphomicrobiales</taxon>
        <taxon>Rhizobiaceae</taxon>
        <taxon>Pseudohoeflea</taxon>
    </lineage>
</organism>
<dbReference type="GO" id="GO:0046872">
    <property type="term" value="F:metal ion binding"/>
    <property type="evidence" value="ECO:0007669"/>
    <property type="project" value="TreeGrafter"/>
</dbReference>
<dbReference type="EMBL" id="SMSI01000001">
    <property type="protein sequence ID" value="TDH38783.1"/>
    <property type="molecule type" value="Genomic_DNA"/>
</dbReference>
<reference evidence="3 4" key="1">
    <citation type="journal article" date="2013" name="Int. J. Syst. Evol. Microbiol.">
        <title>Hoeflea suaedae sp. nov., an endophytic bacterium isolated from the root of the halophyte Suaeda maritima.</title>
        <authorList>
            <person name="Chung E.J."/>
            <person name="Park J.A."/>
            <person name="Pramanik P."/>
            <person name="Bibi F."/>
            <person name="Jeon C.O."/>
            <person name="Chung Y.R."/>
        </authorList>
    </citation>
    <scope>NUCLEOTIDE SEQUENCE [LARGE SCALE GENOMIC DNA]</scope>
    <source>
        <strain evidence="3 4">YC6898</strain>
    </source>
</reference>
<dbReference type="Pfam" id="PF01928">
    <property type="entry name" value="CYTH"/>
    <property type="match status" value="1"/>
</dbReference>
<dbReference type="PANTHER" id="PTHR39569">
    <property type="entry name" value="INORGANIC TRIPHOSPHATASE"/>
    <property type="match status" value="1"/>
</dbReference>
<protein>
    <submittedName>
        <fullName evidence="3">CYTH and CHAD domain-containing protein</fullName>
    </submittedName>
</protein>
<dbReference type="InterPro" id="IPR038186">
    <property type="entry name" value="CHAD_dom_sf"/>
</dbReference>
<dbReference type="SMART" id="SM01118">
    <property type="entry name" value="CYTH"/>
    <property type="match status" value="1"/>
</dbReference>
<dbReference type="GO" id="GO:0050355">
    <property type="term" value="F:inorganic triphosphate phosphatase activity"/>
    <property type="evidence" value="ECO:0007669"/>
    <property type="project" value="InterPro"/>
</dbReference>
<dbReference type="Gene3D" id="2.40.320.10">
    <property type="entry name" value="Hypothetical Protein Pfu-838710-001"/>
    <property type="match status" value="1"/>
</dbReference>
<dbReference type="Pfam" id="PF05235">
    <property type="entry name" value="CHAD"/>
    <property type="match status" value="1"/>
</dbReference>
<dbReference type="SMART" id="SM00880">
    <property type="entry name" value="CHAD"/>
    <property type="match status" value="1"/>
</dbReference>
<dbReference type="PROSITE" id="PS51707">
    <property type="entry name" value="CYTH"/>
    <property type="match status" value="1"/>
</dbReference>
<dbReference type="Proteomes" id="UP000295131">
    <property type="component" value="Unassembled WGS sequence"/>
</dbReference>
<gene>
    <name evidence="3" type="ORF">E2A64_06730</name>
</gene>
<dbReference type="InterPro" id="IPR007899">
    <property type="entry name" value="CHAD_dom"/>
</dbReference>
<comment type="caution">
    <text evidence="3">The sequence shown here is derived from an EMBL/GenBank/DDBJ whole genome shotgun (WGS) entry which is preliminary data.</text>
</comment>
<name>A0A4R5PPJ3_9HYPH</name>
<dbReference type="SUPFAM" id="SSF55154">
    <property type="entry name" value="CYTH-like phosphatases"/>
    <property type="match status" value="1"/>
</dbReference>